<keyword evidence="1" id="KW-0472">Membrane</keyword>
<evidence type="ECO:0000256" key="1">
    <source>
        <dbReference type="SAM" id="Phobius"/>
    </source>
</evidence>
<reference evidence="2" key="1">
    <citation type="submission" date="2024-07" db="EMBL/GenBank/DDBJ databases">
        <title>Complete genome sequence of Verrucomicrobiaceae bacterium NT6N.</title>
        <authorList>
            <person name="Huang C."/>
            <person name="Takami H."/>
            <person name="Hamasaki K."/>
        </authorList>
    </citation>
    <scope>NUCLEOTIDE SEQUENCE</scope>
    <source>
        <strain evidence="2">NT6N</strain>
    </source>
</reference>
<keyword evidence="1" id="KW-0812">Transmembrane</keyword>
<dbReference type="AlphaFoldDB" id="A0AAT9FKA5"/>
<dbReference type="EMBL" id="AP026866">
    <property type="protein sequence ID" value="BDS06377.1"/>
    <property type="molecule type" value="Genomic_DNA"/>
</dbReference>
<proteinExistence type="predicted"/>
<sequence length="141" mass="15837">MNLNKFKKTIGKTNPEKGLRDLAGARKAEYHHNDQGAIRVKGKYISHDYDRFGRVFGITAYLLAWLYVPCTVLSFFLPPGSIWNPFSIFLTGMFAVHGFALVADGLRNSNAPWAMKGIKIYWMGVILLIVLSMIISMLPKG</sequence>
<dbReference type="KEGG" id="osu:NT6N_14170"/>
<protein>
    <recommendedName>
        <fullName evidence="3">Succinate dehydrogenase</fullName>
    </recommendedName>
</protein>
<feature type="transmembrane region" description="Helical" evidence="1">
    <location>
        <begin position="55"/>
        <end position="76"/>
    </location>
</feature>
<evidence type="ECO:0000313" key="2">
    <source>
        <dbReference type="EMBL" id="BDS06377.1"/>
    </source>
</evidence>
<evidence type="ECO:0008006" key="3">
    <source>
        <dbReference type="Google" id="ProtNLM"/>
    </source>
</evidence>
<organism evidence="2">
    <name type="scientific">Oceaniferula spumae</name>
    <dbReference type="NCBI Taxonomy" id="2979115"/>
    <lineage>
        <taxon>Bacteria</taxon>
        <taxon>Pseudomonadati</taxon>
        <taxon>Verrucomicrobiota</taxon>
        <taxon>Verrucomicrobiia</taxon>
        <taxon>Verrucomicrobiales</taxon>
        <taxon>Verrucomicrobiaceae</taxon>
        <taxon>Oceaniferula</taxon>
    </lineage>
</organism>
<feature type="transmembrane region" description="Helical" evidence="1">
    <location>
        <begin position="82"/>
        <end position="106"/>
    </location>
</feature>
<gene>
    <name evidence="2" type="ORF">NT6N_14170</name>
</gene>
<name>A0AAT9FKA5_9BACT</name>
<accession>A0AAT9FKA5</accession>
<keyword evidence="1" id="KW-1133">Transmembrane helix</keyword>
<feature type="transmembrane region" description="Helical" evidence="1">
    <location>
        <begin position="118"/>
        <end position="138"/>
    </location>
</feature>